<dbReference type="AlphaFoldDB" id="A0A392W328"/>
<feature type="non-terminal residue" evidence="1">
    <location>
        <position position="1"/>
    </location>
</feature>
<dbReference type="Proteomes" id="UP000265520">
    <property type="component" value="Unassembled WGS sequence"/>
</dbReference>
<reference evidence="1 2" key="1">
    <citation type="journal article" date="2018" name="Front. Plant Sci.">
        <title>Red Clover (Trifolium pratense) and Zigzag Clover (T. medium) - A Picture of Genomic Similarities and Differences.</title>
        <authorList>
            <person name="Dluhosova J."/>
            <person name="Istvanek J."/>
            <person name="Nedelnik J."/>
            <person name="Repkova J."/>
        </authorList>
    </citation>
    <scope>NUCLEOTIDE SEQUENCE [LARGE SCALE GENOMIC DNA]</scope>
    <source>
        <strain evidence="2">cv. 10/8</strain>
        <tissue evidence="1">Leaf</tissue>
    </source>
</reference>
<organism evidence="1 2">
    <name type="scientific">Trifolium medium</name>
    <dbReference type="NCBI Taxonomy" id="97028"/>
    <lineage>
        <taxon>Eukaryota</taxon>
        <taxon>Viridiplantae</taxon>
        <taxon>Streptophyta</taxon>
        <taxon>Embryophyta</taxon>
        <taxon>Tracheophyta</taxon>
        <taxon>Spermatophyta</taxon>
        <taxon>Magnoliopsida</taxon>
        <taxon>eudicotyledons</taxon>
        <taxon>Gunneridae</taxon>
        <taxon>Pentapetalae</taxon>
        <taxon>rosids</taxon>
        <taxon>fabids</taxon>
        <taxon>Fabales</taxon>
        <taxon>Fabaceae</taxon>
        <taxon>Papilionoideae</taxon>
        <taxon>50 kb inversion clade</taxon>
        <taxon>NPAAA clade</taxon>
        <taxon>Hologalegina</taxon>
        <taxon>IRL clade</taxon>
        <taxon>Trifolieae</taxon>
        <taxon>Trifolium</taxon>
    </lineage>
</organism>
<evidence type="ECO:0000313" key="1">
    <source>
        <dbReference type="EMBL" id="MCI93611.1"/>
    </source>
</evidence>
<sequence length="44" mass="4897">TFSAGCCRFWHNAQFNAAQRAMHLCIPAICSVSCATRASRWHNA</sequence>
<name>A0A392W328_9FABA</name>
<keyword evidence="2" id="KW-1185">Reference proteome</keyword>
<evidence type="ECO:0000313" key="2">
    <source>
        <dbReference type="Proteomes" id="UP000265520"/>
    </source>
</evidence>
<dbReference type="EMBL" id="LXQA011333649">
    <property type="protein sequence ID" value="MCI93611.1"/>
    <property type="molecule type" value="Genomic_DNA"/>
</dbReference>
<comment type="caution">
    <text evidence="1">The sequence shown here is derived from an EMBL/GenBank/DDBJ whole genome shotgun (WGS) entry which is preliminary data.</text>
</comment>
<accession>A0A392W328</accession>
<protein>
    <submittedName>
        <fullName evidence="1">Uncharacterized protein</fullName>
    </submittedName>
</protein>
<proteinExistence type="predicted"/>